<evidence type="ECO:0000313" key="2">
    <source>
        <dbReference type="Proteomes" id="UP000054404"/>
    </source>
</evidence>
<proteinExistence type="predicted"/>
<dbReference type="Pfam" id="PF09344">
    <property type="entry name" value="Cas_CT1975"/>
    <property type="match status" value="1"/>
</dbReference>
<organism evidence="1 2">
    <name type="scientific">Trueperella bernardiae</name>
    <dbReference type="NCBI Taxonomy" id="59561"/>
    <lineage>
        <taxon>Bacteria</taxon>
        <taxon>Bacillati</taxon>
        <taxon>Actinomycetota</taxon>
        <taxon>Actinomycetes</taxon>
        <taxon>Actinomycetales</taxon>
        <taxon>Actinomycetaceae</taxon>
        <taxon>Trueperella</taxon>
    </lineage>
</organism>
<name>A0A0W1KLZ8_9ACTO</name>
<sequence>MSRNLTLHIVASVPYSNLNRDDSGTPKRVVQGGALRALHSSQAIKRGIRTMYEEASLVTSVRSGQLVAEIVDRAKTLGSGLDEKALTKAATDIVGTLTKKESAAGDGASDNAVTESDRSIWMSSEEIEAAAAAAVAGQTDGDFIKDGVTGSLAIAAFGRMFANAPAKNTEAAIAVSPAVTTHAATIDTDYFSTVDDLRERKNDLGATFLGVFQFTNGVFYRSVTIDKDQLKKSWTGWDRDDAAANLKELVNAIIYGQPRGKVNATAPYIQPALILAEEQRYRVAYDFETPVDADGTTGGYLTPTIDTLAAQFAQARKFDADNFGPLEVLSGTSEHLDEAFDTLTPVSKNDLIDAVVNWTRA</sequence>
<comment type="caution">
    <text evidence="1">The sequence shown here is derived from an EMBL/GenBank/DDBJ whole genome shotgun (WGS) entry which is preliminary data.</text>
</comment>
<keyword evidence="2" id="KW-1185">Reference proteome</keyword>
<dbReference type="EMBL" id="LNIZ01000002">
    <property type="protein sequence ID" value="KTF04576.1"/>
    <property type="molecule type" value="Genomic_DNA"/>
</dbReference>
<evidence type="ECO:0000313" key="1">
    <source>
        <dbReference type="EMBL" id="KTF04576.1"/>
    </source>
</evidence>
<dbReference type="InterPro" id="IPR010148">
    <property type="entry name" value="CRISPR-assoc_prot_CT1975"/>
</dbReference>
<dbReference type="Proteomes" id="UP000054404">
    <property type="component" value="Unassembled WGS sequence"/>
</dbReference>
<dbReference type="AlphaFoldDB" id="A0A0W1KLZ8"/>
<reference evidence="1 2" key="1">
    <citation type="submission" date="2015-11" db="EMBL/GenBank/DDBJ databases">
        <title>Draft Genome Sequence of the Type Strain Trueperella bernardiae LCDC 89-0504T, Isolated from Blood Culture.</title>
        <authorList>
            <person name="Bernier A.-M."/>
            <person name="Bernard K."/>
        </authorList>
    </citation>
    <scope>NUCLEOTIDE SEQUENCE [LARGE SCALE GENOMIC DNA]</scope>
    <source>
        <strain evidence="1 2">LCDC 89-0504</strain>
    </source>
</reference>
<dbReference type="NCBIfam" id="TIGR01869">
    <property type="entry name" value="casC_Cse4"/>
    <property type="match status" value="1"/>
</dbReference>
<accession>A0A0W1KLZ8</accession>
<dbReference type="RefSeq" id="WP_062612943.1">
    <property type="nucleotide sequence ID" value="NZ_LGYI01000015.1"/>
</dbReference>
<dbReference type="PATRIC" id="fig|59561.3.peg.552"/>
<dbReference type="OrthoDB" id="5291250at2"/>
<dbReference type="STRING" id="59561.AQZ59_00560"/>
<protein>
    <submittedName>
        <fullName evidence="1">CRISPR system Cascade subunit CasC</fullName>
    </submittedName>
</protein>
<gene>
    <name evidence="1" type="primary">casC</name>
    <name evidence="1" type="ORF">AQZ59_00560</name>
</gene>